<dbReference type="Gene3D" id="3.30.565.10">
    <property type="entry name" value="Histidine kinase-like ATPase, C-terminal domain"/>
    <property type="match status" value="1"/>
</dbReference>
<dbReference type="InterPro" id="IPR005467">
    <property type="entry name" value="His_kinase_dom"/>
</dbReference>
<dbReference type="Pfam" id="PF02518">
    <property type="entry name" value="HATPase_c"/>
    <property type="match status" value="1"/>
</dbReference>
<dbReference type="Gene3D" id="3.30.450.20">
    <property type="entry name" value="PAS domain"/>
    <property type="match status" value="4"/>
</dbReference>
<dbReference type="Pfam" id="PF13426">
    <property type="entry name" value="PAS_9"/>
    <property type="match status" value="2"/>
</dbReference>
<comment type="catalytic activity">
    <reaction evidence="1">
        <text>ATP + protein L-histidine = ADP + protein N-phospho-L-histidine.</text>
        <dbReference type="EC" id="2.7.13.3"/>
    </reaction>
</comment>
<dbReference type="AlphaFoldDB" id="A0A1G2JBU7"/>
<dbReference type="PANTHER" id="PTHR43304:SF1">
    <property type="entry name" value="PAC DOMAIN-CONTAINING PROTEIN"/>
    <property type="match status" value="1"/>
</dbReference>
<dbReference type="CDD" id="cd00130">
    <property type="entry name" value="PAS"/>
    <property type="match status" value="4"/>
</dbReference>
<feature type="domain" description="PAS" evidence="7">
    <location>
        <begin position="15"/>
        <end position="67"/>
    </location>
</feature>
<feature type="domain" description="Histidine kinase" evidence="6">
    <location>
        <begin position="829"/>
        <end position="1047"/>
    </location>
</feature>
<dbReference type="Pfam" id="PF08447">
    <property type="entry name" value="PAS_3"/>
    <property type="match status" value="1"/>
</dbReference>
<feature type="domain" description="PAS" evidence="7">
    <location>
        <begin position="700"/>
        <end position="745"/>
    </location>
</feature>
<dbReference type="SUPFAM" id="SSF55781">
    <property type="entry name" value="GAF domain-like"/>
    <property type="match status" value="1"/>
</dbReference>
<dbReference type="InterPro" id="IPR036097">
    <property type="entry name" value="HisK_dim/P_sf"/>
</dbReference>
<feature type="domain" description="PAS" evidence="7">
    <location>
        <begin position="138"/>
        <end position="210"/>
    </location>
</feature>
<dbReference type="Proteomes" id="UP000177751">
    <property type="component" value="Unassembled WGS sequence"/>
</dbReference>
<dbReference type="SMART" id="SM00091">
    <property type="entry name" value="PAS"/>
    <property type="match status" value="5"/>
</dbReference>
<dbReference type="InterPro" id="IPR000700">
    <property type="entry name" value="PAS-assoc_C"/>
</dbReference>
<dbReference type="InterPro" id="IPR003661">
    <property type="entry name" value="HisK_dim/P_dom"/>
</dbReference>
<protein>
    <recommendedName>
        <fullName evidence="2">histidine kinase</fullName>
        <ecNumber evidence="2">2.7.13.3</ecNumber>
    </recommendedName>
</protein>
<dbReference type="InterPro" id="IPR013656">
    <property type="entry name" value="PAS_4"/>
</dbReference>
<feature type="domain" description="PAC" evidence="8">
    <location>
        <begin position="85"/>
        <end position="137"/>
    </location>
</feature>
<dbReference type="InterPro" id="IPR052162">
    <property type="entry name" value="Sensor_kinase/Photoreceptor"/>
</dbReference>
<accession>A0A1G2JBU7</accession>
<dbReference type="PROSITE" id="PS50109">
    <property type="entry name" value="HIS_KIN"/>
    <property type="match status" value="1"/>
</dbReference>
<dbReference type="InterPro" id="IPR036890">
    <property type="entry name" value="HATPase_C_sf"/>
</dbReference>
<dbReference type="InterPro" id="IPR004358">
    <property type="entry name" value="Sig_transdc_His_kin-like_C"/>
</dbReference>
<keyword evidence="3" id="KW-0597">Phosphoprotein</keyword>
<dbReference type="InterPro" id="IPR001610">
    <property type="entry name" value="PAC"/>
</dbReference>
<dbReference type="InterPro" id="IPR035965">
    <property type="entry name" value="PAS-like_dom_sf"/>
</dbReference>
<dbReference type="SMART" id="SM00065">
    <property type="entry name" value="GAF"/>
    <property type="match status" value="1"/>
</dbReference>
<evidence type="ECO:0000313" key="9">
    <source>
        <dbReference type="EMBL" id="OGZ83758.1"/>
    </source>
</evidence>
<dbReference type="Gene3D" id="2.10.70.100">
    <property type="match status" value="1"/>
</dbReference>
<evidence type="ECO:0000256" key="4">
    <source>
        <dbReference type="ARBA" id="ARBA00022679"/>
    </source>
</evidence>
<dbReference type="PROSITE" id="PS50113">
    <property type="entry name" value="PAC"/>
    <property type="match status" value="3"/>
</dbReference>
<dbReference type="SUPFAM" id="SSF55874">
    <property type="entry name" value="ATPase domain of HSP90 chaperone/DNA topoisomerase II/histidine kinase"/>
    <property type="match status" value="1"/>
</dbReference>
<dbReference type="STRING" id="1802229.A2401_00275"/>
<dbReference type="SMART" id="SM00086">
    <property type="entry name" value="PAC"/>
    <property type="match status" value="3"/>
</dbReference>
<feature type="domain" description="PAC" evidence="8">
    <location>
        <begin position="214"/>
        <end position="267"/>
    </location>
</feature>
<evidence type="ECO:0000259" key="6">
    <source>
        <dbReference type="PROSITE" id="PS50109"/>
    </source>
</evidence>
<dbReference type="SMART" id="SM00388">
    <property type="entry name" value="HisKA"/>
    <property type="match status" value="1"/>
</dbReference>
<dbReference type="Gene3D" id="1.10.287.130">
    <property type="match status" value="1"/>
</dbReference>
<feature type="domain" description="PAC" evidence="8">
    <location>
        <begin position="773"/>
        <end position="825"/>
    </location>
</feature>
<evidence type="ECO:0000259" key="8">
    <source>
        <dbReference type="PROSITE" id="PS50113"/>
    </source>
</evidence>
<dbReference type="EC" id="2.7.13.3" evidence="2"/>
<dbReference type="Gene3D" id="3.30.450.40">
    <property type="match status" value="1"/>
</dbReference>
<keyword evidence="4" id="KW-0808">Transferase</keyword>
<organism evidence="9 10">
    <name type="scientific">Candidatus Staskawiczbacteria bacterium RIFOXYC1_FULL_38_18</name>
    <dbReference type="NCBI Taxonomy" id="1802229"/>
    <lineage>
        <taxon>Bacteria</taxon>
        <taxon>Candidatus Staskawicziibacteriota</taxon>
    </lineage>
</organism>
<evidence type="ECO:0000256" key="1">
    <source>
        <dbReference type="ARBA" id="ARBA00000085"/>
    </source>
</evidence>
<dbReference type="Pfam" id="PF13185">
    <property type="entry name" value="GAF_2"/>
    <property type="match status" value="1"/>
</dbReference>
<proteinExistence type="predicted"/>
<dbReference type="Pfam" id="PF08448">
    <property type="entry name" value="PAS_4"/>
    <property type="match status" value="1"/>
</dbReference>
<evidence type="ECO:0000259" key="7">
    <source>
        <dbReference type="PROSITE" id="PS50112"/>
    </source>
</evidence>
<evidence type="ECO:0000256" key="3">
    <source>
        <dbReference type="ARBA" id="ARBA00022553"/>
    </source>
</evidence>
<dbReference type="EMBL" id="MHPP01000029">
    <property type="protein sequence ID" value="OGZ83758.1"/>
    <property type="molecule type" value="Genomic_DNA"/>
</dbReference>
<dbReference type="FunFam" id="3.30.565.10:FF:000006">
    <property type="entry name" value="Sensor histidine kinase WalK"/>
    <property type="match status" value="1"/>
</dbReference>
<gene>
    <name evidence="9" type="ORF">A2401_00275</name>
</gene>
<dbReference type="PANTHER" id="PTHR43304">
    <property type="entry name" value="PHYTOCHROME-LIKE PROTEIN CPH1"/>
    <property type="match status" value="1"/>
</dbReference>
<sequence length="1050" mass="120727">MADTDIIKKVKSIEALKEWQRSFDYISDPVFIQDKDFTIVKANKATFNLLKLEERDVIGKKCFQLFHNSSAPWKNCPFEKTKIDKQPHTEEVYDPNLGLYLLVTTSPIFGEQGEFLGSVHVAKDITNQKRAEETLRESEDMLKKSQEIAHLGSWDLDLVKNKLTWSDEAYRIFGFKPQEFGATYKAFLEAVHPDDREAVDNAYSSSVRDGRDFYEIEHRVIKKTTGEIITVYEKCHHVRDDSGKIVRSVGMVHDITERKRNELELAGLASFPRLNPNPIVELDLEGRIIYQNPSAMALFPDLLEKSLNHPFISDWEDIANELINKKIKTTSHEAVVGKKYYHRTIHYLEDFKKIRIYGADITERKEKENDLQILNRTLRTISSSNQLLMKATDEMSYLNDVCKTIFDDCEYEMVWIGYVEDDENKSVRPVASAGFEQEYIETLKLTWADKERGQGPTGTAIRTGQISLCQNMLEDPKFLPWREEALRRGYASSIALPLKDAEKTFGAIVIYSKHPNPFLEKEIVLLKELASDVSYGIISLRTKHARVKAEELLQKNEVKLHAEKNVLNTIMNNTRAGLAYIDRNFNFIAVNFTYCQNNGRSEEELLGKNYFDFFPSEENRLLFEKVRDSGNQIEFNQKPLVRKNQPWQDITYWDWTITPVKNAEDYVYGLVISLVDVSEHVKSIENLKIHGKKLEQITAELKKVQIAVENASDIIFITEEKGKIIYVNKAVKSIMGHRQKELIGKKPNFWMEDMPNKFFGQMWDSIYFDKKPFVGEIKDRKKNGEIFTAEIRISPILDNNGKILSFVAIERDITEAKRLDTAKTEFISLAAHQLRTPITTVSLTVEMMLSGLQGKINKETEEYFNDIMLNIKKMSEMIETFLNVSRIEMKTFQTSPRLVNIAEIIEENIKSVMPQITNKNLYLKKDIPPGLPKVMIDPRIMDIVLENLLSNAIKYTQERGLVGVEAQGSRDSVIIRVFDTGCGIPKKQQSKVFEKLFRADNVGEKTEGVGLGLYLCKSLIEQSGGKIWLKSEKDKGSIFYVSIPVNNKKT</sequence>
<dbReference type="SUPFAM" id="SSF47384">
    <property type="entry name" value="Homodimeric domain of signal transducing histidine kinase"/>
    <property type="match status" value="1"/>
</dbReference>
<dbReference type="InterPro" id="IPR013655">
    <property type="entry name" value="PAS_fold_3"/>
</dbReference>
<dbReference type="GO" id="GO:0000155">
    <property type="term" value="F:phosphorelay sensor kinase activity"/>
    <property type="evidence" value="ECO:0007669"/>
    <property type="project" value="InterPro"/>
</dbReference>
<dbReference type="SUPFAM" id="SSF55785">
    <property type="entry name" value="PYP-like sensor domain (PAS domain)"/>
    <property type="match status" value="5"/>
</dbReference>
<dbReference type="CDD" id="cd00082">
    <property type="entry name" value="HisKA"/>
    <property type="match status" value="1"/>
</dbReference>
<evidence type="ECO:0000256" key="2">
    <source>
        <dbReference type="ARBA" id="ARBA00012438"/>
    </source>
</evidence>
<reference evidence="9 10" key="1">
    <citation type="journal article" date="2016" name="Nat. Commun.">
        <title>Thousands of microbial genomes shed light on interconnected biogeochemical processes in an aquifer system.</title>
        <authorList>
            <person name="Anantharaman K."/>
            <person name="Brown C.T."/>
            <person name="Hug L.A."/>
            <person name="Sharon I."/>
            <person name="Castelle C.J."/>
            <person name="Probst A.J."/>
            <person name="Thomas B.C."/>
            <person name="Singh A."/>
            <person name="Wilkins M.J."/>
            <person name="Karaoz U."/>
            <person name="Brodie E.L."/>
            <person name="Williams K.H."/>
            <person name="Hubbard S.S."/>
            <person name="Banfield J.F."/>
        </authorList>
    </citation>
    <scope>NUCLEOTIDE SEQUENCE [LARGE SCALE GENOMIC DNA]</scope>
</reference>
<name>A0A1G2JBU7_9BACT</name>
<evidence type="ECO:0000313" key="10">
    <source>
        <dbReference type="Proteomes" id="UP000177751"/>
    </source>
</evidence>
<dbReference type="PRINTS" id="PR00344">
    <property type="entry name" value="BCTRLSENSOR"/>
</dbReference>
<comment type="caution">
    <text evidence="9">The sequence shown here is derived from an EMBL/GenBank/DDBJ whole genome shotgun (WGS) entry which is preliminary data.</text>
</comment>
<dbReference type="InterPro" id="IPR000014">
    <property type="entry name" value="PAS"/>
</dbReference>
<dbReference type="PROSITE" id="PS50112">
    <property type="entry name" value="PAS"/>
    <property type="match status" value="4"/>
</dbReference>
<evidence type="ECO:0000256" key="5">
    <source>
        <dbReference type="ARBA" id="ARBA00022777"/>
    </source>
</evidence>
<dbReference type="Pfam" id="PF00512">
    <property type="entry name" value="HisKA"/>
    <property type="match status" value="1"/>
</dbReference>
<dbReference type="NCBIfam" id="TIGR00229">
    <property type="entry name" value="sensory_box"/>
    <property type="match status" value="4"/>
</dbReference>
<dbReference type="InterPro" id="IPR029016">
    <property type="entry name" value="GAF-like_dom_sf"/>
</dbReference>
<dbReference type="InterPro" id="IPR003018">
    <property type="entry name" value="GAF"/>
</dbReference>
<dbReference type="InterPro" id="IPR003594">
    <property type="entry name" value="HATPase_dom"/>
</dbReference>
<feature type="domain" description="PAS" evidence="7">
    <location>
        <begin position="563"/>
        <end position="627"/>
    </location>
</feature>
<keyword evidence="5" id="KW-0418">Kinase</keyword>
<dbReference type="SMART" id="SM00387">
    <property type="entry name" value="HATPase_c"/>
    <property type="match status" value="1"/>
</dbReference>